<sequence>MEILTFNNIFLFTSANAKKQVTTDAGDYMAEIMDNLLGFLPPGGVFIGGAGVAILILAFQFLNKWLHHILKLPWMQEENQRKRKQLEQNANNQQKSN</sequence>
<proteinExistence type="predicted"/>
<evidence type="ECO:0000313" key="2">
    <source>
        <dbReference type="EMBL" id="MFC0560360.1"/>
    </source>
</evidence>
<dbReference type="RefSeq" id="WP_390292290.1">
    <property type="nucleotide sequence ID" value="NZ_JBHUKX010000001.1"/>
</dbReference>
<organism evidence="2 3">
    <name type="scientific">Halalkalibacter alkalisediminis</name>
    <dbReference type="NCBI Taxonomy" id="935616"/>
    <lineage>
        <taxon>Bacteria</taxon>
        <taxon>Bacillati</taxon>
        <taxon>Bacillota</taxon>
        <taxon>Bacilli</taxon>
        <taxon>Bacillales</taxon>
        <taxon>Bacillaceae</taxon>
        <taxon>Halalkalibacter</taxon>
    </lineage>
</organism>
<protein>
    <submittedName>
        <fullName evidence="2">Uncharacterized protein</fullName>
    </submittedName>
</protein>
<name>A0ABV6NHX2_9BACI</name>
<gene>
    <name evidence="2" type="ORF">ACFFH4_15230</name>
</gene>
<evidence type="ECO:0000256" key="1">
    <source>
        <dbReference type="SAM" id="Phobius"/>
    </source>
</evidence>
<reference evidence="2 3" key="1">
    <citation type="submission" date="2024-09" db="EMBL/GenBank/DDBJ databases">
        <authorList>
            <person name="Sun Q."/>
            <person name="Mori K."/>
        </authorList>
    </citation>
    <scope>NUCLEOTIDE SEQUENCE [LARGE SCALE GENOMIC DNA]</scope>
    <source>
        <strain evidence="2 3">NCAIM B.02301</strain>
    </source>
</reference>
<keyword evidence="1" id="KW-0472">Membrane</keyword>
<feature type="transmembrane region" description="Helical" evidence="1">
    <location>
        <begin position="43"/>
        <end position="62"/>
    </location>
</feature>
<comment type="caution">
    <text evidence="2">The sequence shown here is derived from an EMBL/GenBank/DDBJ whole genome shotgun (WGS) entry which is preliminary data.</text>
</comment>
<accession>A0ABV6NHX2</accession>
<keyword evidence="1" id="KW-0812">Transmembrane</keyword>
<keyword evidence="3" id="KW-1185">Reference proteome</keyword>
<dbReference type="EMBL" id="JBHLTR010000022">
    <property type="protein sequence ID" value="MFC0560360.1"/>
    <property type="molecule type" value="Genomic_DNA"/>
</dbReference>
<keyword evidence="1" id="KW-1133">Transmembrane helix</keyword>
<dbReference type="Proteomes" id="UP001589833">
    <property type="component" value="Unassembled WGS sequence"/>
</dbReference>
<evidence type="ECO:0000313" key="3">
    <source>
        <dbReference type="Proteomes" id="UP001589833"/>
    </source>
</evidence>